<organism evidence="2 3">
    <name type="scientific">Promicromonospora sukumoe</name>
    <dbReference type="NCBI Taxonomy" id="88382"/>
    <lineage>
        <taxon>Bacteria</taxon>
        <taxon>Bacillati</taxon>
        <taxon>Actinomycetota</taxon>
        <taxon>Actinomycetes</taxon>
        <taxon>Micrococcales</taxon>
        <taxon>Promicromonosporaceae</taxon>
        <taxon>Promicromonospora</taxon>
    </lineage>
</organism>
<name>A0A7W3JF93_9MICO</name>
<feature type="chain" id="PRO_5038600009" evidence="1">
    <location>
        <begin position="22"/>
        <end position="94"/>
    </location>
</feature>
<protein>
    <submittedName>
        <fullName evidence="2">ABC-type glycerol-3-phosphate transport system substrate-binding protein</fullName>
    </submittedName>
</protein>
<proteinExistence type="predicted"/>
<dbReference type="PROSITE" id="PS51257">
    <property type="entry name" value="PROKAR_LIPOPROTEIN"/>
    <property type="match status" value="1"/>
</dbReference>
<reference evidence="2 3" key="1">
    <citation type="submission" date="2020-07" db="EMBL/GenBank/DDBJ databases">
        <title>Sequencing the genomes of 1000 actinobacteria strains.</title>
        <authorList>
            <person name="Klenk H.-P."/>
        </authorList>
    </citation>
    <scope>NUCLEOTIDE SEQUENCE [LARGE SCALE GENOMIC DNA]</scope>
    <source>
        <strain evidence="2 3">DSM 44121</strain>
    </source>
</reference>
<sequence>MFRSPRAVPRRLLAATGAASALVLLAGCAGGGDDGVAEDGTVTLTYRTWIPSLEQWQPIVDAFEAENPDITIDFQGADGASDYLSELDNLILAG</sequence>
<dbReference type="AlphaFoldDB" id="A0A7W3JF93"/>
<keyword evidence="3" id="KW-1185">Reference proteome</keyword>
<gene>
    <name evidence="2" type="ORF">FHX71_005794</name>
</gene>
<evidence type="ECO:0000313" key="2">
    <source>
        <dbReference type="EMBL" id="MBA8811776.1"/>
    </source>
</evidence>
<evidence type="ECO:0000313" key="3">
    <source>
        <dbReference type="Proteomes" id="UP000540568"/>
    </source>
</evidence>
<accession>A0A7W3JF93</accession>
<evidence type="ECO:0000256" key="1">
    <source>
        <dbReference type="SAM" id="SignalP"/>
    </source>
</evidence>
<comment type="caution">
    <text evidence="2">The sequence shown here is derived from an EMBL/GenBank/DDBJ whole genome shotgun (WGS) entry which is preliminary data.</text>
</comment>
<keyword evidence="1" id="KW-0732">Signal</keyword>
<dbReference type="SUPFAM" id="SSF53850">
    <property type="entry name" value="Periplasmic binding protein-like II"/>
    <property type="match status" value="1"/>
</dbReference>
<dbReference type="Gene3D" id="3.40.190.10">
    <property type="entry name" value="Periplasmic binding protein-like II"/>
    <property type="match status" value="1"/>
</dbReference>
<feature type="signal peptide" evidence="1">
    <location>
        <begin position="1"/>
        <end position="21"/>
    </location>
</feature>
<feature type="non-terminal residue" evidence="2">
    <location>
        <position position="94"/>
    </location>
</feature>
<dbReference type="EMBL" id="JACGWV010000004">
    <property type="protein sequence ID" value="MBA8811776.1"/>
    <property type="molecule type" value="Genomic_DNA"/>
</dbReference>
<dbReference type="Proteomes" id="UP000540568">
    <property type="component" value="Unassembled WGS sequence"/>
</dbReference>